<protein>
    <submittedName>
        <fullName evidence="3">TIR-like protein FxsC</fullName>
    </submittedName>
</protein>
<evidence type="ECO:0000313" key="3">
    <source>
        <dbReference type="EMBL" id="MFM9610326.1"/>
    </source>
</evidence>
<dbReference type="SUPFAM" id="SSF52200">
    <property type="entry name" value="Toll/Interleukin receptor TIR domain"/>
    <property type="match status" value="1"/>
</dbReference>
<sequence length="509" mass="56776">MQPTEPVGGEAGGPYFFLSYAHVPRGGSDRADPDLWVHRLFRDLCDVVLNLTTVSASGAGYMDRSMRAGEALSDDLARSLAQCRVFVPLYSPRYFISPWCGREWTVFGRRPGSMPGAVVPALWAPVPERRLPPCTRDVPHPEHEHTQRYREFGLYGLAKLRSFRSDYEKDVHTLARRIVAAGDAAAVPHGDGDRDSLDAAQDAFAYAAHPSPAEPPPRPTTRRRLRISVAAASRTTLPEGRDPAYYGRTPLDWRPYHPVAPYPLGKLASDIAERLDFQPDVREFDHRAGPADGPEVLLLDRWLLRDPEHRARLGEFDAADRPATGVVVPWNGADRDDDADGRSVAAEVEAALPRRTRRQRQAGRPPVLGPDPATFSRQLPRVVHWAATEYLRRAPARTPPGEGPRRFRLGDMGREEDKSRQGNRSRPQGRGREEGRGWEEGRGRPDSHSPHQPQGNQPLADRPRGDQPPAGRPPAHQPQPPPDHPAHQRHQGSPWTAPDRRRAEEEGPR</sequence>
<dbReference type="InterPro" id="IPR035897">
    <property type="entry name" value="Toll_tir_struct_dom_sf"/>
</dbReference>
<keyword evidence="4" id="KW-1185">Reference proteome</keyword>
<dbReference type="RefSeq" id="WP_409121611.1">
    <property type="nucleotide sequence ID" value="NZ_JBJVNI010000008.1"/>
</dbReference>
<feature type="compositionally biased region" description="Basic and acidic residues" evidence="1">
    <location>
        <begin position="403"/>
        <end position="420"/>
    </location>
</feature>
<feature type="compositionally biased region" description="Basic and acidic residues" evidence="1">
    <location>
        <begin position="498"/>
        <end position="509"/>
    </location>
</feature>
<evidence type="ECO:0000259" key="2">
    <source>
        <dbReference type="Pfam" id="PF13676"/>
    </source>
</evidence>
<organism evidence="3 4">
    <name type="scientific">Streptomyces niveiscabiei</name>
    <dbReference type="NCBI Taxonomy" id="164115"/>
    <lineage>
        <taxon>Bacteria</taxon>
        <taxon>Bacillati</taxon>
        <taxon>Actinomycetota</taxon>
        <taxon>Actinomycetes</taxon>
        <taxon>Kitasatosporales</taxon>
        <taxon>Streptomycetaceae</taxon>
        <taxon>Streptomyces</taxon>
    </lineage>
</organism>
<dbReference type="NCBIfam" id="NF040588">
    <property type="entry name" value="FxsC_Nterm"/>
    <property type="match status" value="1"/>
</dbReference>
<accession>A0ABW9HRI0</accession>
<feature type="region of interest" description="Disordered" evidence="1">
    <location>
        <begin position="394"/>
        <end position="509"/>
    </location>
</feature>
<feature type="region of interest" description="Disordered" evidence="1">
    <location>
        <begin position="348"/>
        <end position="375"/>
    </location>
</feature>
<dbReference type="InterPro" id="IPR047603">
    <property type="entry name" value="FxsC_N"/>
</dbReference>
<name>A0ABW9HRI0_9ACTN</name>
<dbReference type="Gene3D" id="3.40.50.10140">
    <property type="entry name" value="Toll/interleukin-1 receptor homology (TIR) domain"/>
    <property type="match status" value="1"/>
</dbReference>
<gene>
    <name evidence="3" type="ORF">ACKI18_16640</name>
</gene>
<feature type="compositionally biased region" description="Pro residues" evidence="1">
    <location>
        <begin position="470"/>
        <end position="483"/>
    </location>
</feature>
<dbReference type="EMBL" id="JBJVNI010000008">
    <property type="protein sequence ID" value="MFM9610326.1"/>
    <property type="molecule type" value="Genomic_DNA"/>
</dbReference>
<dbReference type="Proteomes" id="UP001631957">
    <property type="component" value="Unassembled WGS sequence"/>
</dbReference>
<evidence type="ECO:0000256" key="1">
    <source>
        <dbReference type="SAM" id="MobiDB-lite"/>
    </source>
</evidence>
<proteinExistence type="predicted"/>
<comment type="caution">
    <text evidence="3">The sequence shown here is derived from an EMBL/GenBank/DDBJ whole genome shotgun (WGS) entry which is preliminary data.</text>
</comment>
<feature type="domain" description="TIR" evidence="2">
    <location>
        <begin position="16"/>
        <end position="124"/>
    </location>
</feature>
<reference evidence="3 4" key="1">
    <citation type="submission" date="2024-12" db="EMBL/GenBank/DDBJ databases">
        <title>Forecasting of Potato common scab and diversities of Pathogenic streptomyces spp. in china.</title>
        <authorList>
            <person name="Handique U."/>
            <person name="Wu J."/>
        </authorList>
    </citation>
    <scope>NUCLEOTIDE SEQUENCE [LARGE SCALE GENOMIC DNA]</scope>
    <source>
        <strain evidence="3 4">ZRIMU1530</strain>
    </source>
</reference>
<dbReference type="InterPro" id="IPR000157">
    <property type="entry name" value="TIR_dom"/>
</dbReference>
<dbReference type="NCBIfam" id="TIGR04276">
    <property type="entry name" value="FxsC_Cterm"/>
    <property type="match status" value="1"/>
</dbReference>
<feature type="compositionally biased region" description="Basic and acidic residues" evidence="1">
    <location>
        <begin position="430"/>
        <end position="449"/>
    </location>
</feature>
<evidence type="ECO:0000313" key="4">
    <source>
        <dbReference type="Proteomes" id="UP001631957"/>
    </source>
</evidence>
<dbReference type="InterPro" id="IPR026367">
    <property type="entry name" value="FxsC_C"/>
</dbReference>
<dbReference type="Pfam" id="PF13676">
    <property type="entry name" value="TIR_2"/>
    <property type="match status" value="1"/>
</dbReference>